<dbReference type="AlphaFoldDB" id="A0A318E1L4"/>
<dbReference type="Gene3D" id="3.30.1490.20">
    <property type="entry name" value="ATP-grasp fold, A domain"/>
    <property type="match status" value="1"/>
</dbReference>
<dbReference type="InterPro" id="IPR011761">
    <property type="entry name" value="ATP-grasp"/>
</dbReference>
<dbReference type="Pfam" id="PF21360">
    <property type="entry name" value="PylC-like_N"/>
    <property type="match status" value="1"/>
</dbReference>
<dbReference type="GO" id="GO:0005524">
    <property type="term" value="F:ATP binding"/>
    <property type="evidence" value="ECO:0007669"/>
    <property type="project" value="UniProtKB-UniRule"/>
</dbReference>
<sequence length="323" mass="36578">MYNILILSAGRRVELVQKFKEARDELNITGEIIAADMSEQAPAIYHADKYEKLVHVKNEKYIDSLIELCNKHNISAIIPTIDTELPVLANNKNKLEKTGIKVFISDQNVIDICNDKFNTYDFFLNNDIDTPKLITDAQLEKENYNFPLFIKPKNGSSSKNTFKVNNQKELDFFTDYVPEPIILNFIDGEEFTIDCFVDFEHNPISIVPRQRLATRGGEISKGKIVLDDDIIAESKKIIELLKPIGAITIQCIKDDNSIKFFEINPRFGGGSPISITAGANSSEYIYRLLQGESLKEESDIKDGLVALRYDQAVFLDDSEVVKL</sequence>
<proteinExistence type="predicted"/>
<dbReference type="InterPro" id="IPR048764">
    <property type="entry name" value="PylC_N"/>
</dbReference>
<dbReference type="SUPFAM" id="SSF56059">
    <property type="entry name" value="Glutathione synthetase ATP-binding domain-like"/>
    <property type="match status" value="1"/>
</dbReference>
<evidence type="ECO:0000256" key="1">
    <source>
        <dbReference type="PROSITE-ProRule" id="PRU00409"/>
    </source>
</evidence>
<dbReference type="Gene3D" id="3.40.50.20">
    <property type="match status" value="1"/>
</dbReference>
<dbReference type="RefSeq" id="WP_110301092.1">
    <property type="nucleotide sequence ID" value="NZ_QICM01000026.1"/>
</dbReference>
<organism evidence="3 4">
    <name type="scientific">Halanaerobium congolense</name>
    <dbReference type="NCBI Taxonomy" id="54121"/>
    <lineage>
        <taxon>Bacteria</taxon>
        <taxon>Bacillati</taxon>
        <taxon>Bacillota</taxon>
        <taxon>Clostridia</taxon>
        <taxon>Halanaerobiales</taxon>
        <taxon>Halanaerobiaceae</taxon>
        <taxon>Halanaerobium</taxon>
    </lineage>
</organism>
<dbReference type="Pfam" id="PF02655">
    <property type="entry name" value="ATP-grasp_3"/>
    <property type="match status" value="1"/>
</dbReference>
<keyword evidence="1" id="KW-0067">ATP-binding</keyword>
<evidence type="ECO:0000313" key="3">
    <source>
        <dbReference type="EMBL" id="PXV63081.1"/>
    </source>
</evidence>
<comment type="caution">
    <text evidence="3">The sequence shown here is derived from an EMBL/GenBank/DDBJ whole genome shotgun (WGS) entry which is preliminary data.</text>
</comment>
<gene>
    <name evidence="3" type="ORF">C8C78_12618</name>
</gene>
<accession>A0A318E1L4</accession>
<keyword evidence="1" id="KW-0547">Nucleotide-binding</keyword>
<dbReference type="GO" id="GO:0046872">
    <property type="term" value="F:metal ion binding"/>
    <property type="evidence" value="ECO:0007669"/>
    <property type="project" value="InterPro"/>
</dbReference>
<dbReference type="PROSITE" id="PS50975">
    <property type="entry name" value="ATP_GRASP"/>
    <property type="match status" value="1"/>
</dbReference>
<dbReference type="Gene3D" id="3.30.470.20">
    <property type="entry name" value="ATP-grasp fold, B domain"/>
    <property type="match status" value="1"/>
</dbReference>
<dbReference type="InterPro" id="IPR013815">
    <property type="entry name" value="ATP_grasp_subdomain_1"/>
</dbReference>
<dbReference type="Proteomes" id="UP000247389">
    <property type="component" value="Unassembled WGS sequence"/>
</dbReference>
<reference evidence="3 4" key="1">
    <citation type="submission" date="2018-04" db="EMBL/GenBank/DDBJ databases">
        <title>Subsurface microbial communities from deep shales in Ohio and West Virginia, USA.</title>
        <authorList>
            <person name="Wrighton K."/>
        </authorList>
    </citation>
    <scope>NUCLEOTIDE SEQUENCE [LARGE SCALE GENOMIC DNA]</scope>
    <source>
        <strain evidence="3 4">MSL28</strain>
    </source>
</reference>
<evidence type="ECO:0000313" key="4">
    <source>
        <dbReference type="Proteomes" id="UP000247389"/>
    </source>
</evidence>
<feature type="domain" description="ATP-grasp" evidence="2">
    <location>
        <begin position="120"/>
        <end position="290"/>
    </location>
</feature>
<protein>
    <submittedName>
        <fullName evidence="3">Carbamoyl-phosphate synthase large subunit</fullName>
    </submittedName>
</protein>
<dbReference type="InterPro" id="IPR003806">
    <property type="entry name" value="ATP-grasp_PylC-type"/>
</dbReference>
<dbReference type="EMBL" id="QICM01000026">
    <property type="protein sequence ID" value="PXV63081.1"/>
    <property type="molecule type" value="Genomic_DNA"/>
</dbReference>
<evidence type="ECO:0000259" key="2">
    <source>
        <dbReference type="PROSITE" id="PS50975"/>
    </source>
</evidence>
<name>A0A318E1L4_9FIRM</name>